<dbReference type="Pfam" id="PF00201">
    <property type="entry name" value="UDPGT"/>
    <property type="match status" value="1"/>
</dbReference>
<dbReference type="InterPro" id="IPR050271">
    <property type="entry name" value="UDP-glycosyltransferase"/>
</dbReference>
<evidence type="ECO:0000313" key="8">
    <source>
        <dbReference type="Proteomes" id="UP000271889"/>
    </source>
</evidence>
<dbReference type="OrthoDB" id="5835829at2759"/>
<evidence type="ECO:0000256" key="2">
    <source>
        <dbReference type="ARBA" id="ARBA00012544"/>
    </source>
</evidence>
<dbReference type="Gene3D" id="3.40.50.2000">
    <property type="entry name" value="Glycogen Phosphorylase B"/>
    <property type="match status" value="1"/>
</dbReference>
<dbReference type="SUPFAM" id="SSF53756">
    <property type="entry name" value="UDP-Glycosyltransferase/glycogen phosphorylase"/>
    <property type="match status" value="1"/>
</dbReference>
<dbReference type="EMBL" id="UYRV01008155">
    <property type="protein sequence ID" value="VDK55269.1"/>
    <property type="molecule type" value="Genomic_DNA"/>
</dbReference>
<keyword evidence="3" id="KW-0328">Glycosyltransferase</keyword>
<keyword evidence="8" id="KW-1185">Reference proteome</keyword>
<evidence type="ECO:0000313" key="7">
    <source>
        <dbReference type="EMBL" id="VDK55269.1"/>
    </source>
</evidence>
<keyword evidence="5" id="KW-0732">Signal</keyword>
<name>A0A3P6R2U8_CYLGO</name>
<evidence type="ECO:0000256" key="5">
    <source>
        <dbReference type="ARBA" id="ARBA00022729"/>
    </source>
</evidence>
<protein>
    <recommendedName>
        <fullName evidence="2">glucuronosyltransferase</fullName>
        <ecNumber evidence="2">2.4.1.17</ecNumber>
    </recommendedName>
</protein>
<keyword evidence="4" id="KW-0808">Transferase</keyword>
<gene>
    <name evidence="7" type="ORF">CGOC_LOCUS3270</name>
</gene>
<dbReference type="InterPro" id="IPR002213">
    <property type="entry name" value="UDP_glucos_trans"/>
</dbReference>
<dbReference type="Proteomes" id="UP000271889">
    <property type="component" value="Unassembled WGS sequence"/>
</dbReference>
<dbReference type="PANTHER" id="PTHR48043:SF23">
    <property type="entry name" value="UDP-GLUCURONOSYLTRANSFERASE"/>
    <property type="match status" value="1"/>
</dbReference>
<dbReference type="EC" id="2.4.1.17" evidence="2"/>
<evidence type="ECO:0000256" key="4">
    <source>
        <dbReference type="ARBA" id="ARBA00022679"/>
    </source>
</evidence>
<organism evidence="7 8">
    <name type="scientific">Cylicostephanus goldi</name>
    <name type="common">Nematode worm</name>
    <dbReference type="NCBI Taxonomy" id="71465"/>
    <lineage>
        <taxon>Eukaryota</taxon>
        <taxon>Metazoa</taxon>
        <taxon>Ecdysozoa</taxon>
        <taxon>Nematoda</taxon>
        <taxon>Chromadorea</taxon>
        <taxon>Rhabditida</taxon>
        <taxon>Rhabditina</taxon>
        <taxon>Rhabditomorpha</taxon>
        <taxon>Strongyloidea</taxon>
        <taxon>Strongylidae</taxon>
        <taxon>Cylicostephanus</taxon>
    </lineage>
</organism>
<reference evidence="7 8" key="1">
    <citation type="submission" date="2018-11" db="EMBL/GenBank/DDBJ databases">
        <authorList>
            <consortium name="Pathogen Informatics"/>
        </authorList>
    </citation>
    <scope>NUCLEOTIDE SEQUENCE [LARGE SCALE GENOMIC DNA]</scope>
</reference>
<evidence type="ECO:0000256" key="1">
    <source>
        <dbReference type="ARBA" id="ARBA00009995"/>
    </source>
</evidence>
<evidence type="ECO:0000256" key="3">
    <source>
        <dbReference type="ARBA" id="ARBA00022676"/>
    </source>
</evidence>
<sequence length="144" mass="15759">MRLVPPGSSGKMPHFEKDLLRQPLLSMHMHVFSADPRVTAFISHGGLGSTTEIAHMGKPAIMVPLFADQTRNANMLARHGGALVLDKYDLANHPKVKEIIQRIISDESYATNAKLLADVLVNQPISAKNLMLLHAEFAARLVSS</sequence>
<dbReference type="GO" id="GO:0015020">
    <property type="term" value="F:glucuronosyltransferase activity"/>
    <property type="evidence" value="ECO:0007669"/>
    <property type="project" value="UniProtKB-EC"/>
</dbReference>
<dbReference type="AlphaFoldDB" id="A0A3P6R2U8"/>
<accession>A0A3P6R2U8</accession>
<comment type="similarity">
    <text evidence="1">Belongs to the UDP-glycosyltransferase family.</text>
</comment>
<evidence type="ECO:0000256" key="6">
    <source>
        <dbReference type="ARBA" id="ARBA00047475"/>
    </source>
</evidence>
<proteinExistence type="inferred from homology"/>
<dbReference type="PANTHER" id="PTHR48043">
    <property type="entry name" value="EG:EG0003.4 PROTEIN-RELATED"/>
    <property type="match status" value="1"/>
</dbReference>
<comment type="catalytic activity">
    <reaction evidence="6">
        <text>glucuronate acceptor + UDP-alpha-D-glucuronate = acceptor beta-D-glucuronoside + UDP + H(+)</text>
        <dbReference type="Rhea" id="RHEA:21032"/>
        <dbReference type="ChEBI" id="CHEBI:15378"/>
        <dbReference type="ChEBI" id="CHEBI:58052"/>
        <dbReference type="ChEBI" id="CHEBI:58223"/>
        <dbReference type="ChEBI" id="CHEBI:132367"/>
        <dbReference type="ChEBI" id="CHEBI:132368"/>
        <dbReference type="EC" id="2.4.1.17"/>
    </reaction>
</comment>